<dbReference type="Pfam" id="PF04264">
    <property type="entry name" value="YceI"/>
    <property type="match status" value="1"/>
</dbReference>
<protein>
    <submittedName>
        <fullName evidence="2">YceI family protein</fullName>
    </submittedName>
</protein>
<evidence type="ECO:0000313" key="3">
    <source>
        <dbReference type="Proteomes" id="UP000256373"/>
    </source>
</evidence>
<gene>
    <name evidence="2" type="ORF">DSL64_05140</name>
</gene>
<dbReference type="InterPro" id="IPR007372">
    <property type="entry name" value="Lipid/polyisoprenoid-bd_YceI"/>
</dbReference>
<accession>A0A3D8YGN7</accession>
<comment type="caution">
    <text evidence="2">The sequence shown here is derived from an EMBL/GenBank/DDBJ whole genome shotgun (WGS) entry which is preliminary data.</text>
</comment>
<dbReference type="Proteomes" id="UP000256373">
    <property type="component" value="Unassembled WGS sequence"/>
</dbReference>
<feature type="domain" description="Lipid/polyisoprenoid-binding YceI-like" evidence="1">
    <location>
        <begin position="87"/>
        <end position="258"/>
    </location>
</feature>
<organism evidence="2 3">
    <name type="scientific">Dyadobacter luteus</name>
    <dbReference type="NCBI Taxonomy" id="2259619"/>
    <lineage>
        <taxon>Bacteria</taxon>
        <taxon>Pseudomonadati</taxon>
        <taxon>Bacteroidota</taxon>
        <taxon>Cytophagia</taxon>
        <taxon>Cytophagales</taxon>
        <taxon>Spirosomataceae</taxon>
        <taxon>Dyadobacter</taxon>
    </lineage>
</organism>
<name>A0A3D8YGN7_9BACT</name>
<sequence length="260" mass="28759">MERLLLSITKRIFRNSVQQNSACDISYSICDSCYSRNIYYPSILQQISTVRNKGMKKNLLVTRSIGLLALTICVLLQSCDKGSGSLPFTVDESASAMEWKGYLKDGSGNNGTIKVSGQLLVNDKNQITGGHITLPLSSLISINLPTDELKAQLIHHLQSADFFDMAAHPEIVFKIISLTPDTDLPGSYQAFGELTILGKTNPVRFTVKVNFTEKSVEVTGATRLDRTLWGMRYATDENTADSMYVKPGIDVQFRLVATEH</sequence>
<reference evidence="2 3" key="1">
    <citation type="submission" date="2018-07" db="EMBL/GenBank/DDBJ databases">
        <title>Dyadobacter roseus sp. nov., isolated from rose rhizosphere soil.</title>
        <authorList>
            <person name="Chen L."/>
        </authorList>
    </citation>
    <scope>NUCLEOTIDE SEQUENCE [LARGE SCALE GENOMIC DNA]</scope>
    <source>
        <strain evidence="2 3">RS19</strain>
    </source>
</reference>
<dbReference type="AlphaFoldDB" id="A0A3D8YGN7"/>
<dbReference type="Gene3D" id="2.40.128.110">
    <property type="entry name" value="Lipid/polyisoprenoid-binding, YceI-like"/>
    <property type="match status" value="1"/>
</dbReference>
<dbReference type="EMBL" id="QNUL01000002">
    <property type="protein sequence ID" value="REA63811.1"/>
    <property type="molecule type" value="Genomic_DNA"/>
</dbReference>
<dbReference type="SUPFAM" id="SSF101874">
    <property type="entry name" value="YceI-like"/>
    <property type="match status" value="1"/>
</dbReference>
<evidence type="ECO:0000259" key="1">
    <source>
        <dbReference type="SMART" id="SM00867"/>
    </source>
</evidence>
<evidence type="ECO:0000313" key="2">
    <source>
        <dbReference type="EMBL" id="REA63811.1"/>
    </source>
</evidence>
<keyword evidence="3" id="KW-1185">Reference proteome</keyword>
<proteinExistence type="predicted"/>
<dbReference type="InterPro" id="IPR036761">
    <property type="entry name" value="TTHA0802/YceI-like_sf"/>
</dbReference>
<dbReference type="PANTHER" id="PTHR34406">
    <property type="entry name" value="PROTEIN YCEI"/>
    <property type="match status" value="1"/>
</dbReference>
<dbReference type="PANTHER" id="PTHR34406:SF1">
    <property type="entry name" value="PROTEIN YCEI"/>
    <property type="match status" value="1"/>
</dbReference>
<dbReference type="SMART" id="SM00867">
    <property type="entry name" value="YceI"/>
    <property type="match status" value="1"/>
</dbReference>